<accession>A0A7W5BBC7</accession>
<dbReference type="AlphaFoldDB" id="A0A7W5BBC7"/>
<feature type="transmembrane region" description="Helical" evidence="1">
    <location>
        <begin position="46"/>
        <end position="66"/>
    </location>
</feature>
<organism evidence="2 3">
    <name type="scientific">Pseudoduganella violacea</name>
    <dbReference type="NCBI Taxonomy" id="1715466"/>
    <lineage>
        <taxon>Bacteria</taxon>
        <taxon>Pseudomonadati</taxon>
        <taxon>Pseudomonadota</taxon>
        <taxon>Betaproteobacteria</taxon>
        <taxon>Burkholderiales</taxon>
        <taxon>Oxalobacteraceae</taxon>
        <taxon>Telluria group</taxon>
        <taxon>Pseudoduganella</taxon>
    </lineage>
</organism>
<keyword evidence="3" id="KW-1185">Reference proteome</keyword>
<gene>
    <name evidence="2" type="ORF">FHS03_002735</name>
</gene>
<protein>
    <submittedName>
        <fullName evidence="2">Putative membrane protein</fullName>
    </submittedName>
</protein>
<dbReference type="EMBL" id="JACHXD010000007">
    <property type="protein sequence ID" value="MBB3119680.1"/>
    <property type="molecule type" value="Genomic_DNA"/>
</dbReference>
<dbReference type="InterPro" id="IPR018706">
    <property type="entry name" value="DUF2214_membrane"/>
</dbReference>
<keyword evidence="1" id="KW-1133">Transmembrane helix</keyword>
<dbReference type="RefSeq" id="WP_183441505.1">
    <property type="nucleotide sequence ID" value="NZ_JACHXD010000007.1"/>
</dbReference>
<comment type="caution">
    <text evidence="2">The sequence shown here is derived from an EMBL/GenBank/DDBJ whole genome shotgun (WGS) entry which is preliminary data.</text>
</comment>
<evidence type="ECO:0000256" key="1">
    <source>
        <dbReference type="SAM" id="Phobius"/>
    </source>
</evidence>
<proteinExistence type="predicted"/>
<evidence type="ECO:0000313" key="3">
    <source>
        <dbReference type="Proteomes" id="UP000541535"/>
    </source>
</evidence>
<name>A0A7W5BBC7_9BURK</name>
<keyword evidence="1" id="KW-0812">Transmembrane</keyword>
<feature type="transmembrane region" description="Helical" evidence="1">
    <location>
        <begin position="78"/>
        <end position="101"/>
    </location>
</feature>
<keyword evidence="1" id="KW-0472">Membrane</keyword>
<reference evidence="2 3" key="1">
    <citation type="submission" date="2020-08" db="EMBL/GenBank/DDBJ databases">
        <title>Genomic Encyclopedia of Type Strains, Phase III (KMG-III): the genomes of soil and plant-associated and newly described type strains.</title>
        <authorList>
            <person name="Whitman W."/>
        </authorList>
    </citation>
    <scope>NUCLEOTIDE SEQUENCE [LARGE SCALE GENOMIC DNA]</scope>
    <source>
        <strain evidence="2 3">CECT 8897</strain>
    </source>
</reference>
<dbReference type="Proteomes" id="UP000541535">
    <property type="component" value="Unassembled WGS sequence"/>
</dbReference>
<sequence length="150" mass="15912">MSDFLQASLHHLLVFTIAAVLACEWALLRPGLAPATLRLLARLDAVYGLSALGILLVGFGRVMHGAKGAAFYTANPLFWTKIGVFALVGLLSIKPTLRILAWQKRLRADAGFTPSSADIAALRPLLLAELMLFAAIPVLAAAMARGIGHA</sequence>
<evidence type="ECO:0000313" key="2">
    <source>
        <dbReference type="EMBL" id="MBB3119680.1"/>
    </source>
</evidence>
<dbReference type="Pfam" id="PF09980">
    <property type="entry name" value="DUF2214"/>
    <property type="match status" value="1"/>
</dbReference>
<feature type="transmembrane region" description="Helical" evidence="1">
    <location>
        <begin position="121"/>
        <end position="144"/>
    </location>
</feature>